<keyword evidence="10 16" id="KW-0418">Kinase</keyword>
<dbReference type="SMART" id="SM01343">
    <property type="entry name" value="FATC"/>
    <property type="match status" value="1"/>
</dbReference>
<comment type="caution">
    <text evidence="21">The sequence shown here is derived from an EMBL/GenBank/DDBJ whole genome shotgun (WGS) entry which is preliminary data.</text>
</comment>
<evidence type="ECO:0000256" key="3">
    <source>
        <dbReference type="ARBA" id="ARBA00011370"/>
    </source>
</evidence>
<comment type="subunit">
    <text evidence="3">Associates with DNA double-strand breaks.</text>
</comment>
<evidence type="ECO:0000256" key="1">
    <source>
        <dbReference type="ARBA" id="ARBA00004123"/>
    </source>
</evidence>
<feature type="region of interest" description="Disordered" evidence="17">
    <location>
        <begin position="743"/>
        <end position="762"/>
    </location>
</feature>
<organism evidence="21 22">
    <name type="scientific">Dentipellis fragilis</name>
    <dbReference type="NCBI Taxonomy" id="205917"/>
    <lineage>
        <taxon>Eukaryota</taxon>
        <taxon>Fungi</taxon>
        <taxon>Dikarya</taxon>
        <taxon>Basidiomycota</taxon>
        <taxon>Agaricomycotina</taxon>
        <taxon>Agaricomycetes</taxon>
        <taxon>Russulales</taxon>
        <taxon>Hericiaceae</taxon>
        <taxon>Dentipellis</taxon>
    </lineage>
</organism>
<dbReference type="InterPro" id="IPR003152">
    <property type="entry name" value="FATC_dom"/>
</dbReference>
<dbReference type="Pfam" id="PF00454">
    <property type="entry name" value="PI3_PI4_kinase"/>
    <property type="match status" value="1"/>
</dbReference>
<dbReference type="Gene3D" id="3.30.1010.10">
    <property type="entry name" value="Phosphatidylinositol 3-kinase Catalytic Subunit, Chain A, domain 4"/>
    <property type="match status" value="1"/>
</dbReference>
<evidence type="ECO:0000256" key="14">
    <source>
        <dbReference type="ARBA" id="ARBA00047899"/>
    </source>
</evidence>
<dbReference type="InterPro" id="IPR000403">
    <property type="entry name" value="PI3/4_kinase_cat_dom"/>
</dbReference>
<accession>A0A4Y9YE97</accession>
<evidence type="ECO:0000256" key="6">
    <source>
        <dbReference type="ARBA" id="ARBA00022527"/>
    </source>
</evidence>
<keyword evidence="16" id="KW-0158">Chromosome</keyword>
<feature type="region of interest" description="Disordered" evidence="17">
    <location>
        <begin position="178"/>
        <end position="236"/>
    </location>
</feature>
<dbReference type="CDD" id="cd05171">
    <property type="entry name" value="PIKKc_ATM"/>
    <property type="match status" value="1"/>
</dbReference>
<dbReference type="PROSITE" id="PS50290">
    <property type="entry name" value="PI3_4_KINASE_3"/>
    <property type="match status" value="1"/>
</dbReference>
<sequence>MNNLKAVLQQLRSEKVKERQEGVNSLRDAFARDSVVNLLDEAGDGRAWLAVFQALFTAVVNEKAACTKKTTKSTGPTATALKRLSEAASAVRWLTERSLHRLNKKVIKPLLIHVLQVMVNQGQLYAPVALDYTKTLRCVLGYIPHLEHLDDDTWVKTTEMAFNVVLGDSLRTDIEDHQGIDEGSSQSMDADSSVAEDEENDVLPSTSAATQSRKRRFREASGTPGPSGRRGTPVLPRARSVTLEQIEFTSMLVILLSSPSAPLLSPAYPNLASGVLNRLLRFIRLYPVDTSLHQDFLLTLSATLSHLSLNKRDAVTQFARGAWDGLLGMWGTKNRSMKEGLVVVLRMLFPFYTSIDPRIEGPDSEYNYSDGVAKLWHLLDGEADSRWGIDGLSLDSLKFQLASDLAPNGCELGAFIARTFRYGWDFDSGQALAWAILRLQADCAAKLFVSSESVHSPRRSYGKKDGKRIKLDDPISSLLDSIKVHATSSTRAYHLQILLFFIDQHWTLLYESLQQDILSTLSQFLSFDDAIIQSWTFLCFAAIAEREVSSTSQSPKSIGGPSTWDPIWTHAMRRTDVPVVSRAACHAAYTLLLNTKSILSSQRVLLEIETFAKNLDVQGPPFPYDSVCAFMALCLQVASQDMRLYRMHIEDKVLSWLTENWNLDATRAVGGGASGNAKTRISPPLVGDIIMLLEAICALPKRGNLVYRTILPECAIADELRDEQQTTTIRNFLLRAELPPFRPPDTSASKFSPALPASPPDTDRVDELVQPGNRERRISSSLLKFLETLTMSWEGSTDAALHMAADRVRRLLDIAVIAITFDSLLVFNGIRSNRRVVQTACKVVSYITPLLNNRRWTLEERALVLMGFEPLISTAVEYEDSAWEGLLPPNEGTGIRKEVLKTLTPSVEDESKQILTTRRRLQRVIWRSTDVQGTFAEVMTALRGVLKTVLTKLAGDPQSSNAKDVDDKDDFAPIRTTAIASNQPDAQKQAKGASCAQHIMAVCVSFLALAPILQSSSGEATRDRELTDIVLNSDGDEFLSIGPVYFASVREKALNMSLNTLDNLLDKFESLLKQYTYSKSERLQLLVVQFLDSTSHIWVENSVVNSEVEEHIHALCDWLLGAINNNLFPSWRVRDAIVSFLDRYIGQDPQEQAWAAPLEPDEIDDDSPLVPTRVLPSLSKDKDIRVRFRVASANARLFMIARLRQEDPLLLYGELRSHLCLFLSDYEGMLTRFMTLGNIMVHTSDYYQHIGCILDGVSARMGLSKPSELFEVYASQIAHSMHTAGADFLRLPPHLMGYRNRRECAEAAFRAFAPAVILMQEDQSMAERGKQSFVNHCKAIQVSPAEGFRDCFADIFGVDLVTSITGLRESGTLDIPKDLDQRMKSTNMGWDDKFDTEEALKGNMDGIVVAVLQALGDQDTSEDGPIFKALRALQSERVARAFEIITRYNHLQGLELYQPNLPLAETATILSAIHWLANHLPTVTSPAISYHVLHQMLAKIQQSPLVNEQIRSLNGLCLWISCNYRHFREPVLLQTLVNAAASLLAQIDLARGAQSMLEWAFGQYPKITHSDTGLPDVLIRICCLAHDYSVSDDASIAKLGMELLQWLEERVGLLATHNHIKPQIVKALPAWPREPSSAMASIFQDVTSHSLSAILADPRIESNRFRVVRRLRDLSLAGKYSGFQFSRLDFWRLKASIPGRSRLQDEDINAFATLLLSHKAQIRSFGTNPLSAQVVRQNRQAAHPKRSAKYAIVEYLLLLLDSDVPSRVHLAYHTLRRVASSDLPNVKDSSPNHAVELEYFRVCPQPISSRQAPSLQVLLSDDYINAAADFSVWVSQLTILLSDLLADSSSFYGQMEAILRADVPFAEEVLPILVHTLLCSDKPLDGPSHRSTLSNYFATVLSSPQSHVSSLRAIVNIVLHLRHFKRENSPDALDYDKWLDVDFILLSKSAIRCGMYTTALLFHELAANYCTDNAPLGPEAEEILFTIYSHIEEPDSFYGIRTNDFRQFLIQRFRHEQQWDKAFRFHGAALEADYKDVNETEGVLHSMHSFGFDHLAMGIHQTTSSSSGPATAADDMGYNLGWRTETWDLPDQTGVRSSGISLYRALRAVNRERDPRVIDSAIQSGLLEEMDQLRILGDEDLVGIHEVTSNLVCLNQVQLWRNGSVQRRLEAKQPDLQTWLPFNELDGDFEFPVLESIMATRLALLRSVRQKEQRQLIGTLQTPFVSALLDVEKRCLVRLSEAARESKNLQVALNSIVRARKIEQEPSAMVSQEFANVLWLQKEHKIAVQLLKDLISGQPNAKTGIEVLEKAKLLSRLGSWTSEACLEKPTDIWTSYFDPAATLLNDLFAAAGTSPEAAHAAVYHECAVFADRQYHAIIKSPDVVRWKVYVDRKTKEIQQRAQQLETMVNGSRQWQDLVRDQVKAKKLLKEDMDRYQTHNDSRNIFLQQAIDMYSRCLQVTDAFDDDAHIRLASLWFSNFDDADLQDKIRASIQRVPSRKFVFLAHQLSARLSKSQTDSLSQETLQTLILRMCSEHPFHSLYQVYCLRLMTEASVAGRRTSSRHDPGATSQGDRTAAANDIFDRLRLGSSAGRLADVERVCEVSLQWAKFPIKKDFEKLRGSGPWQLPPGIKPHLDSLSNIHVPVITVHTPIDSTMQYQNCVWIAKYKSHFQTAGGVNLPKISYCVGSDGLTYKQLFKGEGDDDLRQDAVMEQVFDLVDIVLRRDRETRKRNLSIRGYKVIPLSAQAGVLEFVENTSPLSSWIGPAHRTYRPRDLPAQEFGKLSDLRKTKKADPELPAKLLKLYLELKQRYRPVMRHYFTEKHKMPMSWFAMRLNYTRSVATTSIVGHILGLGDRHTSNILIDNSTGEVVHIDLGIAFEQGKLLTVPECVPFRMTADMVDGMGTAGTQGVFQRCAEETLRVLRDGSEIILTVLEVFKHDPLHSWTASEMKMKRAQGSASDAVQPSHELARIGGIGIDMSSGGVDEAADRALTSVARKLDRALSVEYTVNELIAEATDPANLACMFMGWSPFQ</sequence>
<protein>
    <recommendedName>
        <fullName evidence="5 16">Serine/threonine-protein kinase Tel1</fullName>
        <ecNumber evidence="4 16">2.7.11.1</ecNumber>
    </recommendedName>
</protein>
<evidence type="ECO:0000256" key="10">
    <source>
        <dbReference type="ARBA" id="ARBA00022777"/>
    </source>
</evidence>
<feature type="domain" description="FATC" evidence="20">
    <location>
        <begin position="2999"/>
        <end position="3031"/>
    </location>
</feature>
<dbReference type="InterPro" id="IPR038980">
    <property type="entry name" value="ATM_plant"/>
</dbReference>
<name>A0A4Y9YE97_9AGAM</name>
<evidence type="ECO:0000256" key="16">
    <source>
        <dbReference type="RuleBase" id="RU365027"/>
    </source>
</evidence>
<dbReference type="InterPro" id="IPR021668">
    <property type="entry name" value="TAN"/>
</dbReference>
<dbReference type="GO" id="GO:0005634">
    <property type="term" value="C:nucleus"/>
    <property type="evidence" value="ECO:0007669"/>
    <property type="project" value="UniProtKB-SubCell"/>
</dbReference>
<dbReference type="GO" id="GO:0000781">
    <property type="term" value="C:chromosome, telomeric region"/>
    <property type="evidence" value="ECO:0007669"/>
    <property type="project" value="UniProtKB-SubCell"/>
</dbReference>
<keyword evidence="9 16" id="KW-0227">DNA damage</keyword>
<evidence type="ECO:0000259" key="20">
    <source>
        <dbReference type="PROSITE" id="PS51190"/>
    </source>
</evidence>
<dbReference type="SMART" id="SM01342">
    <property type="entry name" value="TAN"/>
    <property type="match status" value="1"/>
</dbReference>
<feature type="compositionally biased region" description="Low complexity" evidence="17">
    <location>
        <begin position="221"/>
        <end position="233"/>
    </location>
</feature>
<dbReference type="EMBL" id="SEOQ01000599">
    <property type="protein sequence ID" value="TFY59771.1"/>
    <property type="molecule type" value="Genomic_DNA"/>
</dbReference>
<comment type="subcellular location">
    <subcellularLocation>
        <location evidence="16">Chromosome</location>
        <location evidence="16">Telomere</location>
    </subcellularLocation>
    <subcellularLocation>
        <location evidence="1 16">Nucleus</location>
    </subcellularLocation>
</comment>
<evidence type="ECO:0000256" key="4">
    <source>
        <dbReference type="ARBA" id="ARBA00012513"/>
    </source>
</evidence>
<keyword evidence="6 16" id="KW-0723">Serine/threonine-protein kinase</keyword>
<dbReference type="SMART" id="SM00146">
    <property type="entry name" value="PI3Kc"/>
    <property type="match status" value="1"/>
</dbReference>
<dbReference type="STRING" id="205917.A0A4Y9YE97"/>
<keyword evidence="16" id="KW-0156">Chromatin regulator</keyword>
<dbReference type="PANTHER" id="PTHR37079">
    <property type="entry name" value="SERINE/THREONINE-PROTEIN KINASE ATM"/>
    <property type="match status" value="1"/>
</dbReference>
<keyword evidence="11 16" id="KW-0067">ATP-binding</keyword>
<dbReference type="InterPro" id="IPR014009">
    <property type="entry name" value="PIK_FAT"/>
</dbReference>
<dbReference type="PROSITE" id="PS51190">
    <property type="entry name" value="FATC"/>
    <property type="match status" value="1"/>
</dbReference>
<keyword evidence="16" id="KW-0779">Telomere</keyword>
<evidence type="ECO:0000256" key="7">
    <source>
        <dbReference type="ARBA" id="ARBA00022679"/>
    </source>
</evidence>
<evidence type="ECO:0000313" key="21">
    <source>
        <dbReference type="EMBL" id="TFY59771.1"/>
    </source>
</evidence>
<evidence type="ECO:0000259" key="19">
    <source>
        <dbReference type="PROSITE" id="PS51189"/>
    </source>
</evidence>
<dbReference type="InterPro" id="IPR036940">
    <property type="entry name" value="PI3/4_kinase_cat_sf"/>
</dbReference>
<dbReference type="SUPFAM" id="SSF56112">
    <property type="entry name" value="Protein kinase-like (PK-like)"/>
    <property type="match status" value="1"/>
</dbReference>
<feature type="domain" description="FAT" evidence="19">
    <location>
        <begin position="1945"/>
        <end position="2549"/>
    </location>
</feature>
<dbReference type="PANTHER" id="PTHR37079:SF4">
    <property type="entry name" value="SERINE_THREONINE-PROTEIN KINASE ATM"/>
    <property type="match status" value="1"/>
</dbReference>
<dbReference type="SUPFAM" id="SSF48371">
    <property type="entry name" value="ARM repeat"/>
    <property type="match status" value="2"/>
</dbReference>
<evidence type="ECO:0000256" key="15">
    <source>
        <dbReference type="ARBA" id="ARBA00048679"/>
    </source>
</evidence>
<dbReference type="GO" id="GO:0006325">
    <property type="term" value="P:chromatin organization"/>
    <property type="evidence" value="ECO:0007669"/>
    <property type="project" value="UniProtKB-KW"/>
</dbReference>
<dbReference type="PROSITE" id="PS51189">
    <property type="entry name" value="FAT"/>
    <property type="match status" value="1"/>
</dbReference>
<comment type="function">
    <text evidence="13 16">Serine/threonine protein kinase which activates checkpoint signaling upon genotoxic stresses such as ionizing radiation (IR), ultraviolet light (UV), or DNA replication stalling, thereby acting as a DNA damage sensor. Recognizes the substrate consensus sequence [ST]-Q. Phosphorylates histone H2A to form H2AS128ph (gamma-H2A) at sites of DNA damage, involved in the regulation of DNA damage response mechanism. Required for the control of telomere length and genome stability.</text>
</comment>
<dbReference type="InterPro" id="IPR016024">
    <property type="entry name" value="ARM-type_fold"/>
</dbReference>
<evidence type="ECO:0000256" key="8">
    <source>
        <dbReference type="ARBA" id="ARBA00022741"/>
    </source>
</evidence>
<dbReference type="PROSITE" id="PS00916">
    <property type="entry name" value="PI3_4_KINASE_2"/>
    <property type="match status" value="1"/>
</dbReference>
<comment type="catalytic activity">
    <reaction evidence="15">
        <text>L-seryl-[protein] + ATP = O-phospho-L-seryl-[protein] + ADP + H(+)</text>
        <dbReference type="Rhea" id="RHEA:17989"/>
        <dbReference type="Rhea" id="RHEA-COMP:9863"/>
        <dbReference type="Rhea" id="RHEA-COMP:11604"/>
        <dbReference type="ChEBI" id="CHEBI:15378"/>
        <dbReference type="ChEBI" id="CHEBI:29999"/>
        <dbReference type="ChEBI" id="CHEBI:30616"/>
        <dbReference type="ChEBI" id="CHEBI:83421"/>
        <dbReference type="ChEBI" id="CHEBI:456216"/>
        <dbReference type="EC" id="2.7.11.1"/>
    </reaction>
</comment>
<evidence type="ECO:0000313" key="22">
    <source>
        <dbReference type="Proteomes" id="UP000298327"/>
    </source>
</evidence>
<evidence type="ECO:0000256" key="17">
    <source>
        <dbReference type="SAM" id="MobiDB-lite"/>
    </source>
</evidence>
<dbReference type="GO" id="GO:0106310">
    <property type="term" value="F:protein serine kinase activity"/>
    <property type="evidence" value="ECO:0007669"/>
    <property type="project" value="RHEA"/>
</dbReference>
<evidence type="ECO:0000256" key="5">
    <source>
        <dbReference type="ARBA" id="ARBA00014619"/>
    </source>
</evidence>
<dbReference type="Pfam" id="PF11640">
    <property type="entry name" value="TAN"/>
    <property type="match status" value="1"/>
</dbReference>
<evidence type="ECO:0000256" key="13">
    <source>
        <dbReference type="ARBA" id="ARBA00025079"/>
    </source>
</evidence>
<keyword evidence="12 16" id="KW-0539">Nucleus</keyword>
<evidence type="ECO:0000256" key="2">
    <source>
        <dbReference type="ARBA" id="ARBA00010769"/>
    </source>
</evidence>
<dbReference type="InterPro" id="IPR011009">
    <property type="entry name" value="Kinase-like_dom_sf"/>
</dbReference>
<reference evidence="21 22" key="1">
    <citation type="submission" date="2019-02" db="EMBL/GenBank/DDBJ databases">
        <title>Genome sequencing of the rare red list fungi Dentipellis fragilis.</title>
        <authorList>
            <person name="Buettner E."/>
            <person name="Kellner H."/>
        </authorList>
    </citation>
    <scope>NUCLEOTIDE SEQUENCE [LARGE SCALE GENOMIC DNA]</scope>
    <source>
        <strain evidence="21 22">DSM 105465</strain>
    </source>
</reference>
<comment type="similarity">
    <text evidence="2 16">Belongs to the PI3/PI4-kinase family. ATM subfamily.</text>
</comment>
<gene>
    <name evidence="21" type="ORF">EVG20_g7665</name>
</gene>
<dbReference type="EC" id="2.7.11.1" evidence="4 16"/>
<keyword evidence="7 16" id="KW-0808">Transferase</keyword>
<evidence type="ECO:0000256" key="11">
    <source>
        <dbReference type="ARBA" id="ARBA00022840"/>
    </source>
</evidence>
<feature type="domain" description="PI3K/PI4K catalytic" evidence="18">
    <location>
        <begin position="2666"/>
        <end position="2983"/>
    </location>
</feature>
<proteinExistence type="inferred from homology"/>
<dbReference type="GO" id="GO:0004674">
    <property type="term" value="F:protein serine/threonine kinase activity"/>
    <property type="evidence" value="ECO:0007669"/>
    <property type="project" value="UniProtKB-KW"/>
</dbReference>
<dbReference type="Pfam" id="PF02260">
    <property type="entry name" value="FATC"/>
    <property type="match status" value="1"/>
</dbReference>
<evidence type="ECO:0000256" key="9">
    <source>
        <dbReference type="ARBA" id="ARBA00022763"/>
    </source>
</evidence>
<dbReference type="Gene3D" id="1.10.1070.11">
    <property type="entry name" value="Phosphatidylinositol 3-/4-kinase, catalytic domain"/>
    <property type="match status" value="1"/>
</dbReference>
<dbReference type="GO" id="GO:0006281">
    <property type="term" value="P:DNA repair"/>
    <property type="evidence" value="ECO:0007669"/>
    <property type="project" value="InterPro"/>
</dbReference>
<dbReference type="InterPro" id="IPR018936">
    <property type="entry name" value="PI3/4_kinase_CS"/>
</dbReference>
<comment type="catalytic activity">
    <reaction evidence="14 16">
        <text>L-threonyl-[protein] + ATP = O-phospho-L-threonyl-[protein] + ADP + H(+)</text>
        <dbReference type="Rhea" id="RHEA:46608"/>
        <dbReference type="Rhea" id="RHEA-COMP:11060"/>
        <dbReference type="Rhea" id="RHEA-COMP:11605"/>
        <dbReference type="ChEBI" id="CHEBI:15378"/>
        <dbReference type="ChEBI" id="CHEBI:30013"/>
        <dbReference type="ChEBI" id="CHEBI:30616"/>
        <dbReference type="ChEBI" id="CHEBI:61977"/>
        <dbReference type="ChEBI" id="CHEBI:456216"/>
        <dbReference type="EC" id="2.7.11.1"/>
    </reaction>
</comment>
<dbReference type="GO" id="GO:0005524">
    <property type="term" value="F:ATP binding"/>
    <property type="evidence" value="ECO:0007669"/>
    <property type="project" value="UniProtKB-KW"/>
</dbReference>
<dbReference type="Proteomes" id="UP000298327">
    <property type="component" value="Unassembled WGS sequence"/>
</dbReference>
<dbReference type="InterPro" id="IPR044107">
    <property type="entry name" value="PIKKc_ATM"/>
</dbReference>
<keyword evidence="22" id="KW-1185">Reference proteome</keyword>
<dbReference type="GO" id="GO:0035556">
    <property type="term" value="P:intracellular signal transduction"/>
    <property type="evidence" value="ECO:0007669"/>
    <property type="project" value="UniProtKB-ARBA"/>
</dbReference>
<evidence type="ECO:0000256" key="12">
    <source>
        <dbReference type="ARBA" id="ARBA00023242"/>
    </source>
</evidence>
<evidence type="ECO:0000259" key="18">
    <source>
        <dbReference type="PROSITE" id="PS50290"/>
    </source>
</evidence>
<keyword evidence="8 16" id="KW-0547">Nucleotide-binding</keyword>
<dbReference type="OrthoDB" id="381190at2759"/>